<dbReference type="Pfam" id="PF13715">
    <property type="entry name" value="CarbopepD_reg_2"/>
    <property type="match status" value="1"/>
</dbReference>
<dbReference type="InterPro" id="IPR008930">
    <property type="entry name" value="Terpenoid_cyclase/PrenylTrfase"/>
</dbReference>
<dbReference type="PANTHER" id="PTHR40094">
    <property type="entry name" value="ALPHA-2-MACROGLOBULIN HOMOLOG"/>
    <property type="match status" value="1"/>
</dbReference>
<evidence type="ECO:0000313" key="3">
    <source>
        <dbReference type="EMBL" id="SDF07630.1"/>
    </source>
</evidence>
<dbReference type="Pfam" id="PF00207">
    <property type="entry name" value="A2M"/>
    <property type="match status" value="1"/>
</dbReference>
<dbReference type="Pfam" id="PF07715">
    <property type="entry name" value="Plug"/>
    <property type="match status" value="1"/>
</dbReference>
<dbReference type="GO" id="GO:0004866">
    <property type="term" value="F:endopeptidase inhibitor activity"/>
    <property type="evidence" value="ECO:0007669"/>
    <property type="project" value="InterPro"/>
</dbReference>
<dbReference type="Gene3D" id="1.50.10.20">
    <property type="match status" value="1"/>
</dbReference>
<dbReference type="Gene3D" id="2.170.130.10">
    <property type="entry name" value="TonB-dependent receptor, plug domain"/>
    <property type="match status" value="1"/>
</dbReference>
<dbReference type="SUPFAM" id="SSF48239">
    <property type="entry name" value="Terpenoid cyclases/Protein prenyltransferases"/>
    <property type="match status" value="1"/>
</dbReference>
<dbReference type="EMBL" id="FNAI01000012">
    <property type="protein sequence ID" value="SDF07630.1"/>
    <property type="molecule type" value="Genomic_DNA"/>
</dbReference>
<dbReference type="PANTHER" id="PTHR40094:SF1">
    <property type="entry name" value="UBIQUITIN DOMAIN-CONTAINING PROTEIN"/>
    <property type="match status" value="1"/>
</dbReference>
<keyword evidence="3" id="KW-0675">Receptor</keyword>
<evidence type="ECO:0000313" key="4">
    <source>
        <dbReference type="Proteomes" id="UP000199072"/>
    </source>
</evidence>
<dbReference type="NCBIfam" id="TIGR04057">
    <property type="entry name" value="SusC_RagA_signa"/>
    <property type="match status" value="1"/>
</dbReference>
<name>A0A1G7I4I1_9SPHI</name>
<dbReference type="SUPFAM" id="SSF56935">
    <property type="entry name" value="Porins"/>
    <property type="match status" value="1"/>
</dbReference>
<dbReference type="RefSeq" id="WP_091152970.1">
    <property type="nucleotide sequence ID" value="NZ_FNAI01000012.1"/>
</dbReference>
<reference evidence="3 4" key="1">
    <citation type="submission" date="2016-10" db="EMBL/GenBank/DDBJ databases">
        <authorList>
            <person name="de Groot N.N."/>
        </authorList>
    </citation>
    <scope>NUCLEOTIDE SEQUENCE [LARGE SCALE GENOMIC DNA]</scope>
    <source>
        <strain evidence="3 4">47C3B</strain>
    </source>
</reference>
<dbReference type="InterPro" id="IPR012910">
    <property type="entry name" value="Plug_dom"/>
</dbReference>
<evidence type="ECO:0000256" key="1">
    <source>
        <dbReference type="SAM" id="SignalP"/>
    </source>
</evidence>
<feature type="chain" id="PRO_5011632046" evidence="1">
    <location>
        <begin position="24"/>
        <end position="1959"/>
    </location>
</feature>
<dbReference type="InterPro" id="IPR051802">
    <property type="entry name" value="YfhM-like"/>
</dbReference>
<dbReference type="InterPro" id="IPR041246">
    <property type="entry name" value="Bact_MG10"/>
</dbReference>
<dbReference type="Pfam" id="PF17973">
    <property type="entry name" value="bMG10"/>
    <property type="match status" value="1"/>
</dbReference>
<feature type="domain" description="Alpha-2-macroglobulin" evidence="2">
    <location>
        <begin position="1323"/>
        <end position="1412"/>
    </location>
</feature>
<evidence type="ECO:0000259" key="2">
    <source>
        <dbReference type="SMART" id="SM01360"/>
    </source>
</evidence>
<dbReference type="InterPro" id="IPR008969">
    <property type="entry name" value="CarboxyPept-like_regulatory"/>
</dbReference>
<accession>A0A1G7I4I1</accession>
<dbReference type="Proteomes" id="UP000199072">
    <property type="component" value="Unassembled WGS sequence"/>
</dbReference>
<dbReference type="InterPro" id="IPR001599">
    <property type="entry name" value="Macroglobln_a2"/>
</dbReference>
<dbReference type="SUPFAM" id="SSF49464">
    <property type="entry name" value="Carboxypeptidase regulatory domain-like"/>
    <property type="match status" value="1"/>
</dbReference>
<sequence length="1959" mass="221797">MQSTLKKALLTCLLLWAANYTFAQKALTNSRYQSYYTYIYKITTEDVARLYKFPNKPLDEKTLHNPVDSFKTDKYWENTLPAGNYLKVFANKNQLSYSLIENHTAFIKLLHNDYDQRFIFLDKQGNTINNGKVYFNGKPVLYDEKSATYHVKSTKKINVVQIEYAGISNFFNVKQNENYGLYNNNNNRSWLQSVWASIKGIFKEDKQHRRYKYKPGPYTGFMVFNKPKYKPNDTVKFKAYILNQQSKKPIAQKSLLVKLREGYGKDLKLIGTVNSYRDGGFEYSFVLRDSLDLSLDEGYTILLVDPNAKKTAKADNENDSQPSLMSGVFRYEEYELKSTSFNMRLDKKEHWRGNPLAAYFKATDENDLPSPDGRVTLTLTKSGSNRYANNYTFVPDTLWVHKFALEPVGETKVIIPDSIFPAANVDYNINAEFLNSENESRSKGEYVNFSNKKFNVTTQLIGDTLKASYQELGKDTKATAFISALSADNDTISKVKVTLPSKTIINPAAASYNIKTDNTDTDIELKDFQGDVSIAGGRNGDSISVKVNNPRNLHLWYSVFVGDKLIDEGEGSDIAYKKTYTGTKVVSFWVNYIWSGESKTEHTNIVERKDMLTINVKQPLSVYPGQQVKTDIVVTDVAGKPVANADLTAWAITRKFDYYQAPPPPYLGRNYIFRKSKTPYESDKVNADGNLKLKWNRWSRDMGLDSIKYYQFTHPKTMYSIEEPGIDTVTQIAPFIVKDGDIVPVHILYIDEKPVYFSQAQQLQRYSFKVSPGKHMLRFRTSHLNIKLDSVIVKPSKKLIISLNADAFAATKQSDTLDTYEADLINNYMITVIDNFDQKMAMVRQDDRLFFLNPSPMDNYNYRRQILTGPISDRNTYLEVQNEVPRQFVADAGYSFLFEPGLLKQKSIATKYPFNTRLSTAPGATDYTQYFLTQHDADNVWEHNMENRSHNMPLFINDPITEKETGQLNIEREIHKTEDNELIKNVIIYSDNNPDFIRIYSGNTTDFGQLATGKYRLFFLLHNDAYYIAENIVIKPNGVNNYKLNILPVHAKDSVSIKISNVINNRTGIRKYSDRDIENDALKLKEAFNERYLNTDSYKTLITGQVVEKSSKLALAGVSVKIKGTTQGTQTNAQGNFSINVPANGKLIFSFIGYQSQEIAIKSGDKVYIVLEESQKSLNEVAVIGYGSVRKREMTGSVSVITDAPVANIEQLLQGKVSGLIAGAPGFRGTVQIRGISSISGLESKVLYIIDGNIAAGMDTINPADILSINVLKDAAAVALYGVQAKNGAIIITTKKGNNVPQDAATQQSNGEPTLRKNFSDYAYWQPKLLTDAQGHASFTATYPDDITNWRTFVTGITDHQQTGFIENQVKSYKPISANFIAPQFAVAGDELNLIGKVLNYNAQPVNVNRTFTYNGKLLKQGALDVKNSLIDTLNITADATDSLTFEYSIKGDKGYSDGERRKIPVMEQGVKETKGIFEALNNDTTVSLKFDPALGPVTFRAEASVLPALAEEARKLREYKYLCNEQLASKLIGLLNERRIKKFLGEPFKYGKNITEVIKKLQDNRKSTGTWGWWKDTEEELWISLHAVNALLDAQQNGYQIQLDNKKLTDYLVYQLESYKGADKLTCLELLHKLDAKVDYAKYAEAITKENAAIKSKTGYPPTGYDKLRLMLLKQQTGVSIKIDSLLSSQHHTMFGNIYWGEDSYRFFDNSIQLSALAYQILKEEGKHTNLLAKIRGYFLEQRSHGEWRNTYESALILNTILPDMLVNGEQVKPVSITIKGSKTEIISQFPYTATLTDKELSISKTGTLPAYITGYQQFWNAKPEKINKDFTVNTSFEKQSKTITQLKGGEAVELKAEVTAKGDADFVMVEIPIPAGCSYESKEQSWTNNEVHREYFKEKVSIFCRKLKQGKYTFIIKLMPRYDGKYTLNPAKAEMMYFPVFYGREGMKKVVIGSVIH</sequence>
<gene>
    <name evidence="3" type="ORF">SAMN05216464_112149</name>
</gene>
<keyword evidence="1" id="KW-0732">Signal</keyword>
<proteinExistence type="predicted"/>
<dbReference type="OrthoDB" id="9767116at2"/>
<dbReference type="SMART" id="SM01360">
    <property type="entry name" value="A2M"/>
    <property type="match status" value="1"/>
</dbReference>
<dbReference type="STRING" id="1391627.SAMN05216464_112149"/>
<organism evidence="3 4">
    <name type="scientific">Mucilaginibacter pineti</name>
    <dbReference type="NCBI Taxonomy" id="1391627"/>
    <lineage>
        <taxon>Bacteria</taxon>
        <taxon>Pseudomonadati</taxon>
        <taxon>Bacteroidota</taxon>
        <taxon>Sphingobacteriia</taxon>
        <taxon>Sphingobacteriales</taxon>
        <taxon>Sphingobacteriaceae</taxon>
        <taxon>Mucilaginibacter</taxon>
    </lineage>
</organism>
<feature type="signal peptide" evidence="1">
    <location>
        <begin position="1"/>
        <end position="23"/>
    </location>
</feature>
<keyword evidence="4" id="KW-1185">Reference proteome</keyword>
<protein>
    <submittedName>
        <fullName evidence="3">TonB-dependent outer membrane receptor, SusC/RagA subfamily, signature region</fullName>
    </submittedName>
</protein>
<dbReference type="InterPro" id="IPR023997">
    <property type="entry name" value="TonB-dep_OMP_SusC/RagA_CS"/>
</dbReference>
<dbReference type="InterPro" id="IPR037066">
    <property type="entry name" value="Plug_dom_sf"/>
</dbReference>
<dbReference type="Gene3D" id="2.60.40.1120">
    <property type="entry name" value="Carboxypeptidase-like, regulatory domain"/>
    <property type="match status" value="1"/>
</dbReference>